<dbReference type="GO" id="GO:0007264">
    <property type="term" value="P:small GTPase-mediated signal transduction"/>
    <property type="evidence" value="ECO:0007669"/>
    <property type="project" value="InterPro"/>
</dbReference>
<protein>
    <submittedName>
        <fullName evidence="3">Dedicator of cytokinesis protein 9-like protein</fullName>
    </submittedName>
</protein>
<accession>A0A443SAK2</accession>
<dbReference type="Pfam" id="PF11878">
    <property type="entry name" value="DOCK_C-D_N"/>
    <property type="match status" value="1"/>
</dbReference>
<gene>
    <name evidence="3" type="ORF">B4U80_10653</name>
</gene>
<dbReference type="Pfam" id="PF00169">
    <property type="entry name" value="PH"/>
    <property type="match status" value="1"/>
</dbReference>
<dbReference type="STRING" id="299467.A0A443SAK2"/>
<dbReference type="AlphaFoldDB" id="A0A443SAK2"/>
<dbReference type="PANTHER" id="PTHR23317:SF26">
    <property type="entry name" value="ZIZIMIN, ISOFORM K"/>
    <property type="match status" value="1"/>
</dbReference>
<feature type="domain" description="PH" evidence="2">
    <location>
        <begin position="173"/>
        <end position="283"/>
    </location>
</feature>
<feature type="non-terminal residue" evidence="3">
    <location>
        <position position="355"/>
    </location>
</feature>
<evidence type="ECO:0000256" key="1">
    <source>
        <dbReference type="SAM" id="MobiDB-lite"/>
    </source>
</evidence>
<feature type="region of interest" description="Disordered" evidence="1">
    <location>
        <begin position="293"/>
        <end position="318"/>
    </location>
</feature>
<dbReference type="PROSITE" id="PS50003">
    <property type="entry name" value="PH_DOMAIN"/>
    <property type="match status" value="1"/>
</dbReference>
<dbReference type="InterPro" id="IPR001849">
    <property type="entry name" value="PH_domain"/>
</dbReference>
<dbReference type="InterPro" id="IPR021816">
    <property type="entry name" value="DOCK_C/D_N"/>
</dbReference>
<keyword evidence="4" id="KW-1185">Reference proteome</keyword>
<sequence>MSERKFLKVLSKPGSAAALRENVSAAVRQSTLMVRPHIFEPIDYEAFVMKNRTIIQQDPQRELILYPMDDFTAVQLPKQLRTVKPVPNSVNQCLPQQNGDNKACIPLHVRECIDGFTRDWTAVSFKYEPYSGSWTELPKAPKLSEHMIDLSDQVYEIDDDYEQQLEDAVDAVNIAKEGYVLKGSEAGTDSLFSVATKSFKRRWMTLKQEVDGNCVLELHKDHKKLESKGAICLDCCNQVTRNSRRGKYAFELRMTETQKPYVFATENDADLEAWIDVISKAIQCKSETSSRKSVALSDGVSTPPSTPKYGTLRKQASRNPELLKYTKETEYSIAQQRKDSRVNVFSVFPDLQSRR</sequence>
<evidence type="ECO:0000259" key="2">
    <source>
        <dbReference type="PROSITE" id="PS50003"/>
    </source>
</evidence>
<dbReference type="InterPro" id="IPR026791">
    <property type="entry name" value="DOCK"/>
</dbReference>
<dbReference type="GO" id="GO:0005085">
    <property type="term" value="F:guanyl-nucleotide exchange factor activity"/>
    <property type="evidence" value="ECO:0007669"/>
    <property type="project" value="InterPro"/>
</dbReference>
<dbReference type="SUPFAM" id="SSF50729">
    <property type="entry name" value="PH domain-like"/>
    <property type="match status" value="1"/>
</dbReference>
<comment type="caution">
    <text evidence="3">The sequence shown here is derived from an EMBL/GenBank/DDBJ whole genome shotgun (WGS) entry which is preliminary data.</text>
</comment>
<dbReference type="SMART" id="SM00233">
    <property type="entry name" value="PH"/>
    <property type="match status" value="1"/>
</dbReference>
<organism evidence="3 4">
    <name type="scientific">Leptotrombidium deliense</name>
    <dbReference type="NCBI Taxonomy" id="299467"/>
    <lineage>
        <taxon>Eukaryota</taxon>
        <taxon>Metazoa</taxon>
        <taxon>Ecdysozoa</taxon>
        <taxon>Arthropoda</taxon>
        <taxon>Chelicerata</taxon>
        <taxon>Arachnida</taxon>
        <taxon>Acari</taxon>
        <taxon>Acariformes</taxon>
        <taxon>Trombidiformes</taxon>
        <taxon>Prostigmata</taxon>
        <taxon>Anystina</taxon>
        <taxon>Parasitengona</taxon>
        <taxon>Trombiculoidea</taxon>
        <taxon>Trombiculidae</taxon>
        <taxon>Leptotrombidium</taxon>
    </lineage>
</organism>
<proteinExistence type="predicted"/>
<reference evidence="3 4" key="1">
    <citation type="journal article" date="2018" name="Gigascience">
        <title>Genomes of trombidid mites reveal novel predicted allergens and laterally-transferred genes associated with secondary metabolism.</title>
        <authorList>
            <person name="Dong X."/>
            <person name="Chaisiri K."/>
            <person name="Xia D."/>
            <person name="Armstrong S.D."/>
            <person name="Fang Y."/>
            <person name="Donnelly M.J."/>
            <person name="Kadowaki T."/>
            <person name="McGarry J.W."/>
            <person name="Darby A.C."/>
            <person name="Makepeace B.L."/>
        </authorList>
    </citation>
    <scope>NUCLEOTIDE SEQUENCE [LARGE SCALE GENOMIC DNA]</scope>
    <source>
        <strain evidence="3">UoL-UT</strain>
    </source>
</reference>
<dbReference type="VEuPathDB" id="VectorBase:LDEU007530"/>
<evidence type="ECO:0000313" key="3">
    <source>
        <dbReference type="EMBL" id="RWS24510.1"/>
    </source>
</evidence>
<dbReference type="EMBL" id="NCKV01004784">
    <property type="protein sequence ID" value="RWS24510.1"/>
    <property type="molecule type" value="Genomic_DNA"/>
</dbReference>
<dbReference type="PANTHER" id="PTHR23317">
    <property type="entry name" value="DEDICATOR OF CYTOKINESIS DOCK"/>
    <property type="match status" value="1"/>
</dbReference>
<name>A0A443SAK2_9ACAR</name>
<dbReference type="OrthoDB" id="47328at2759"/>
<evidence type="ECO:0000313" key="4">
    <source>
        <dbReference type="Proteomes" id="UP000288716"/>
    </source>
</evidence>
<dbReference type="InterPro" id="IPR011993">
    <property type="entry name" value="PH-like_dom_sf"/>
</dbReference>
<dbReference type="Gene3D" id="2.30.29.30">
    <property type="entry name" value="Pleckstrin-homology domain (PH domain)/Phosphotyrosine-binding domain (PTB)"/>
    <property type="match status" value="1"/>
</dbReference>
<dbReference type="Proteomes" id="UP000288716">
    <property type="component" value="Unassembled WGS sequence"/>
</dbReference>